<dbReference type="SMART" id="SM00582">
    <property type="entry name" value="RPR"/>
    <property type="match status" value="1"/>
</dbReference>
<feature type="domain" description="CID" evidence="5">
    <location>
        <begin position="1"/>
        <end position="141"/>
    </location>
</feature>
<dbReference type="FunFam" id="1.25.40.90:FF:000004">
    <property type="entry name" value="splicing factor, arginine/serine-rich 15"/>
    <property type="match status" value="1"/>
</dbReference>
<dbReference type="OrthoDB" id="79367at2759"/>
<reference evidence="8" key="6">
    <citation type="journal article" date="2024" name="Seizure">
        <title>SCAF4 variants associated with focal epilepsy accompanied by multisystem disorders.</title>
        <authorList>
            <person name="Lin H."/>
            <person name="Chen Y.H."/>
        </authorList>
    </citation>
    <scope>NUCLEOTIDE SEQUENCE</scope>
    <source>
        <strain evidence="8">Tuebingen</strain>
    </source>
</reference>
<dbReference type="InterPro" id="IPR012677">
    <property type="entry name" value="Nucleotide-bd_a/b_plait_sf"/>
</dbReference>
<dbReference type="InterPro" id="IPR000504">
    <property type="entry name" value="RRM_dom"/>
</dbReference>
<dbReference type="OMA" id="WDNNAMV"/>
<dbReference type="RefSeq" id="NP_001373157.1">
    <property type="nucleotide sequence ID" value="NM_001386228.1"/>
</dbReference>
<dbReference type="InterPro" id="IPR051485">
    <property type="entry name" value="SR-CTD_assoc_factor"/>
</dbReference>
<dbReference type="HOGENOM" id="CLU_005263_1_0_1"/>
<evidence type="ECO:0000313" key="6">
    <source>
        <dbReference type="Ensembl" id="ENSDARP00000126734"/>
    </source>
</evidence>
<dbReference type="GO" id="GO:1990269">
    <property type="term" value="F:RNA polymerase II C-terminal domain phosphoserine binding"/>
    <property type="evidence" value="ECO:0000318"/>
    <property type="project" value="GO_Central"/>
</dbReference>
<dbReference type="PROSITE" id="PS51391">
    <property type="entry name" value="CID"/>
    <property type="match status" value="1"/>
</dbReference>
<dbReference type="Ensembl" id="ENSDART00000152731.2">
    <property type="protein sequence ID" value="ENSDARP00000126734.1"/>
    <property type="gene ID" value="ENSDARG00000018854.13"/>
</dbReference>
<gene>
    <name evidence="6 8 9" type="primary">scaf4b</name>
    <name evidence="8" type="synonym">im:6900467</name>
    <name evidence="8" type="synonym">si:ch211-245g11.2</name>
</gene>
<evidence type="ECO:0000259" key="4">
    <source>
        <dbReference type="PROSITE" id="PS50102"/>
    </source>
</evidence>
<feature type="compositionally biased region" description="Basic and acidic residues" evidence="3">
    <location>
        <begin position="865"/>
        <end position="885"/>
    </location>
</feature>
<evidence type="ECO:0000256" key="3">
    <source>
        <dbReference type="SAM" id="MobiDB-lite"/>
    </source>
</evidence>
<dbReference type="PaxDb" id="7955-ENSDARP00000126734"/>
<dbReference type="InterPro" id="IPR035979">
    <property type="entry name" value="RBD_domain_sf"/>
</dbReference>
<dbReference type="PANTHER" id="PTHR23140">
    <property type="entry name" value="RNA PROCESSING PROTEIN LD23810P"/>
    <property type="match status" value="1"/>
</dbReference>
<dbReference type="SMART" id="SM00360">
    <property type="entry name" value="RRM"/>
    <property type="match status" value="1"/>
</dbReference>
<reference evidence="8" key="5">
    <citation type="journal article" date="2016" name="BMC Genomics">
        <title>Gene evolution and gene expression after whole genome duplication in fish: the PhyloFish database.</title>
        <authorList>
            <person name="Pasquier J."/>
            <person name="Cabau C."/>
            <person name="Nguyen T."/>
            <person name="Jouanno E."/>
            <person name="Severac D."/>
            <person name="Braasch I."/>
            <person name="Journot L."/>
            <person name="Pontarotti P."/>
            <person name="Klopp C."/>
            <person name="Postlethwait J.H."/>
            <person name="Guiguen Y."/>
            <person name="Bobe J."/>
        </authorList>
    </citation>
    <scope>NUCLEOTIDE SEQUENCE</scope>
    <source>
        <strain evidence="8">Tuebingen</strain>
    </source>
</reference>
<evidence type="ECO:0000259" key="5">
    <source>
        <dbReference type="PROSITE" id="PS51391"/>
    </source>
</evidence>
<dbReference type="AlphaFoldDB" id="R4GE22"/>
<evidence type="ECO:0007829" key="10">
    <source>
        <dbReference type="PeptideAtlas" id="R4GE22"/>
    </source>
</evidence>
<feature type="compositionally biased region" description="Polar residues" evidence="3">
    <location>
        <begin position="386"/>
        <end position="401"/>
    </location>
</feature>
<dbReference type="PROSITE" id="PS50102">
    <property type="entry name" value="RRM"/>
    <property type="match status" value="1"/>
</dbReference>
<dbReference type="GeneID" id="552961"/>
<keyword evidence="10" id="KW-1267">Proteomics identification</keyword>
<dbReference type="SUPFAM" id="SSF48464">
    <property type="entry name" value="ENTH/VHS domain"/>
    <property type="match status" value="1"/>
</dbReference>
<reference evidence="6 7" key="2">
    <citation type="journal article" date="2013" name="Nature">
        <title>The zebrafish reference genome sequence and its relationship to the human genome.</title>
        <authorList>
            <consortium name="Genome Reference Consortium Zebrafish"/>
            <person name="Howe K."/>
            <person name="Clark M.D."/>
            <person name="Torroja C.F."/>
            <person name="Torrance J."/>
            <person name="Berthelot C."/>
            <person name="Muffato M."/>
            <person name="Collins J.E."/>
            <person name="Humphray S."/>
            <person name="McLaren K."/>
            <person name="Matthews L."/>
            <person name="McLaren S."/>
            <person name="Sealy I."/>
            <person name="Caccamo M."/>
            <person name="Churcher C."/>
            <person name="Scott C."/>
            <person name="Barrett J.C."/>
            <person name="Koch R."/>
            <person name="Rauch G.J."/>
            <person name="White S."/>
            <person name="Chow W."/>
            <person name="Kilian B."/>
            <person name="Quintais L.T."/>
            <person name="Guerra-Assuncao J.A."/>
            <person name="Zhou Y."/>
            <person name="Gu Y."/>
            <person name="Yen J."/>
            <person name="Vogel J.H."/>
            <person name="Eyre T."/>
            <person name="Redmond S."/>
            <person name="Banerjee R."/>
            <person name="Chi J."/>
            <person name="Fu B."/>
            <person name="Langley E."/>
            <person name="Maguire S.F."/>
            <person name="Laird G.K."/>
            <person name="Lloyd D."/>
            <person name="Kenyon E."/>
            <person name="Donaldson S."/>
            <person name="Sehra H."/>
            <person name="Almeida-King J."/>
            <person name="Loveland J."/>
            <person name="Trevanion S."/>
            <person name="Jones M."/>
            <person name="Quail M."/>
            <person name="Willey D."/>
            <person name="Hunt A."/>
            <person name="Burton J."/>
            <person name="Sims S."/>
            <person name="McLay K."/>
            <person name="Plumb B."/>
            <person name="Davis J."/>
            <person name="Clee C."/>
            <person name="Oliver K."/>
            <person name="Clark R."/>
            <person name="Riddle C."/>
            <person name="Elliot D."/>
            <person name="Eliott D."/>
            <person name="Threadgold G."/>
            <person name="Harden G."/>
            <person name="Ware D."/>
            <person name="Begum S."/>
            <person name="Mortimore B."/>
            <person name="Mortimer B."/>
            <person name="Kerry G."/>
            <person name="Heath P."/>
            <person name="Phillimore B."/>
            <person name="Tracey A."/>
            <person name="Corby N."/>
            <person name="Dunn M."/>
            <person name="Johnson C."/>
            <person name="Wood J."/>
            <person name="Clark S."/>
            <person name="Pelan S."/>
            <person name="Griffiths G."/>
            <person name="Smith M."/>
            <person name="Glithero R."/>
            <person name="Howden P."/>
            <person name="Barker N."/>
            <person name="Lloyd C."/>
            <person name="Stevens C."/>
            <person name="Harley J."/>
            <person name="Holt K."/>
            <person name="Panagiotidis G."/>
            <person name="Lovell J."/>
            <person name="Beasley H."/>
            <person name="Henderson C."/>
            <person name="Gordon D."/>
            <person name="Auger K."/>
            <person name="Wright D."/>
            <person name="Collins J."/>
            <person name="Raisen C."/>
            <person name="Dyer L."/>
            <person name="Leung K."/>
            <person name="Robertson L."/>
            <person name="Ambridge K."/>
            <person name="Leongamornlert D."/>
            <person name="McGuire S."/>
            <person name="Gilderthorp R."/>
            <person name="Griffiths C."/>
            <person name="Manthravadi D."/>
            <person name="Nichol S."/>
            <person name="Barker G."/>
            <person name="Whitehead S."/>
            <person name="Kay M."/>
            <person name="Brown J."/>
            <person name="Murnane C."/>
            <person name="Gray E."/>
            <person name="Humphries M."/>
            <person name="Sycamore N."/>
            <person name="Barker D."/>
            <person name="Saunders D."/>
            <person name="Wallis J."/>
            <person name="Babbage A."/>
            <person name="Hammond S."/>
            <person name="Mashreghi-Mohammadi M."/>
            <person name="Barr L."/>
            <person name="Martin S."/>
            <person name="Wray P."/>
            <person name="Ellington A."/>
            <person name="Matthews N."/>
            <person name="Ellwood M."/>
            <person name="Woodmansey R."/>
            <person name="Clark G."/>
            <person name="Cooper J."/>
            <person name="Cooper J."/>
            <person name="Tromans A."/>
            <person name="Grafham D."/>
            <person name="Skuce C."/>
            <person name="Pandian R."/>
            <person name="Andrews R."/>
            <person name="Harrison E."/>
            <person name="Kimberley A."/>
            <person name="Garnett J."/>
            <person name="Fosker N."/>
            <person name="Hall R."/>
            <person name="Garner P."/>
            <person name="Kelly D."/>
            <person name="Bird C."/>
            <person name="Palmer S."/>
            <person name="Gehring I."/>
            <person name="Berger A."/>
            <person name="Dooley C.M."/>
            <person name="Ersan-Urun Z."/>
            <person name="Eser C."/>
            <person name="Geiger H."/>
            <person name="Geisler M."/>
            <person name="Karotki L."/>
            <person name="Kirn A."/>
            <person name="Konantz J."/>
            <person name="Konantz M."/>
            <person name="Oberlander M."/>
            <person name="Rudolph-Geiger S."/>
            <person name="Teucke M."/>
            <person name="Lanz C."/>
            <person name="Raddatz G."/>
            <person name="Osoegawa K."/>
            <person name="Zhu B."/>
            <person name="Rapp A."/>
            <person name="Widaa S."/>
            <person name="Langford C."/>
            <person name="Yang F."/>
            <person name="Schuster S.C."/>
            <person name="Carter N.P."/>
            <person name="Harrow J."/>
            <person name="Ning Z."/>
            <person name="Herrero J."/>
            <person name="Searle S.M."/>
            <person name="Enright A."/>
            <person name="Geisler R."/>
            <person name="Plasterk R.H."/>
            <person name="Lee C."/>
            <person name="Westerfield M."/>
            <person name="de Jong P.J."/>
            <person name="Zon L.I."/>
            <person name="Postlethwait J.H."/>
            <person name="Nusslein-Volhard C."/>
            <person name="Hubbard T.J."/>
            <person name="Roest Crollius H."/>
            <person name="Rogers J."/>
            <person name="Stemple D.L."/>
        </authorList>
    </citation>
    <scope>NUCLEOTIDE SEQUENCE [LARGE SCALE GENOMIC DNA]</scope>
    <source>
        <strain evidence="6 7">Tuebingen</strain>
    </source>
</reference>
<dbReference type="InterPro" id="IPR006569">
    <property type="entry name" value="CID_dom"/>
</dbReference>
<feature type="compositionally biased region" description="Basic and acidic residues" evidence="3">
    <location>
        <begin position="405"/>
        <end position="415"/>
    </location>
</feature>
<feature type="region of interest" description="Disordered" evidence="3">
    <location>
        <begin position="386"/>
        <end position="498"/>
    </location>
</feature>
<reference evidence="8" key="7">
    <citation type="submission" date="2025-04" db="UniProtKB">
        <authorList>
            <consortium name="RefSeq"/>
        </authorList>
    </citation>
    <scope>IDENTIFICATION</scope>
    <source>
        <strain evidence="8">Tuebingen</strain>
    </source>
</reference>
<evidence type="ECO:0000256" key="1">
    <source>
        <dbReference type="ARBA" id="ARBA00022884"/>
    </source>
</evidence>
<dbReference type="GO" id="GO:0003723">
    <property type="term" value="F:RNA binding"/>
    <property type="evidence" value="ECO:0000318"/>
    <property type="project" value="GO_Central"/>
</dbReference>
<evidence type="ECO:0000256" key="2">
    <source>
        <dbReference type="PROSITE-ProRule" id="PRU00176"/>
    </source>
</evidence>
<evidence type="ECO:0000313" key="7">
    <source>
        <dbReference type="Proteomes" id="UP000000437"/>
    </source>
</evidence>
<organism evidence="6">
    <name type="scientific">Danio rerio</name>
    <name type="common">Zebrafish</name>
    <name type="synonym">Brachydanio rerio</name>
    <dbReference type="NCBI Taxonomy" id="7955"/>
    <lineage>
        <taxon>Eukaryota</taxon>
        <taxon>Metazoa</taxon>
        <taxon>Chordata</taxon>
        <taxon>Craniata</taxon>
        <taxon>Vertebrata</taxon>
        <taxon>Euteleostomi</taxon>
        <taxon>Actinopterygii</taxon>
        <taxon>Neopterygii</taxon>
        <taxon>Teleostei</taxon>
        <taxon>Ostariophysi</taxon>
        <taxon>Cypriniformes</taxon>
        <taxon>Danionidae</taxon>
        <taxon>Danioninae</taxon>
        <taxon>Danio</taxon>
    </lineage>
</organism>
<dbReference type="KEGG" id="dre:552961"/>
<dbReference type="Pfam" id="PF04818">
    <property type="entry name" value="CID"/>
    <property type="match status" value="1"/>
</dbReference>
<dbReference type="GeneTree" id="ENSGT00530000063946"/>
<evidence type="ECO:0000313" key="8">
    <source>
        <dbReference type="RefSeq" id="NP_001373157.1"/>
    </source>
</evidence>
<feature type="compositionally biased region" description="Basic residues" evidence="3">
    <location>
        <begin position="436"/>
        <end position="469"/>
    </location>
</feature>
<feature type="compositionally biased region" description="Basic and acidic residues" evidence="3">
    <location>
        <begin position="470"/>
        <end position="498"/>
    </location>
</feature>
<dbReference type="PANTHER" id="PTHR23140:SF3">
    <property type="entry name" value="SR-RELATED AND CTD-ASSOCIATED FACTOR 4"/>
    <property type="match status" value="1"/>
</dbReference>
<dbReference type="EMBL" id="BX322538">
    <property type="status" value="NOT_ANNOTATED_CDS"/>
    <property type="molecule type" value="Genomic_DNA"/>
</dbReference>
<keyword evidence="1 2" id="KW-0694">RNA-binding</keyword>
<dbReference type="Gene3D" id="1.25.40.90">
    <property type="match status" value="1"/>
</dbReference>
<protein>
    <submittedName>
        <fullName evidence="6">SR-related CTD-associated factor 4b</fullName>
    </submittedName>
    <submittedName>
        <fullName evidence="8">SR-related and CTD-associated factor 4b isoform 1</fullName>
    </submittedName>
</protein>
<dbReference type="GO" id="GO:2000805">
    <property type="term" value="P:negative regulation of termination of RNA polymerase II transcription, poly(A)-coupled"/>
    <property type="evidence" value="ECO:0000318"/>
    <property type="project" value="GO_Central"/>
</dbReference>
<dbReference type="STRING" id="7955.ENSDARP00000126734"/>
<dbReference type="SUPFAM" id="SSF54928">
    <property type="entry name" value="RNA-binding domain, RBD"/>
    <property type="match status" value="1"/>
</dbReference>
<proteinExistence type="evidence at protein level"/>
<feature type="domain" description="RRM" evidence="4">
    <location>
        <begin position="506"/>
        <end position="580"/>
    </location>
</feature>
<keyword evidence="7" id="KW-1185">Reference proteome</keyword>
<accession>R4GE22</accession>
<reference evidence="6" key="3">
    <citation type="submission" date="2013-05" db="UniProtKB">
        <authorList>
            <consortium name="Ensembl"/>
        </authorList>
    </citation>
    <scope>IDENTIFICATION</scope>
    <source>
        <strain evidence="6">Tuebingen</strain>
    </source>
</reference>
<dbReference type="Gene3D" id="3.30.70.330">
    <property type="match status" value="1"/>
</dbReference>
<dbReference type="AGR" id="ZFIN:ZDB-GENE-050506-42"/>
<feature type="compositionally biased region" description="Basic residues" evidence="3">
    <location>
        <begin position="416"/>
        <end position="428"/>
    </location>
</feature>
<dbReference type="eggNOG" id="KOG0132">
    <property type="taxonomic scope" value="Eukaryota"/>
</dbReference>
<dbReference type="CTD" id="552961"/>
<accession>A0A8N7UV04</accession>
<dbReference type="Proteomes" id="UP000000437">
    <property type="component" value="Chromosome 15"/>
</dbReference>
<dbReference type="CDD" id="cd17005">
    <property type="entry name" value="CID_SFRS15_SCAF4"/>
    <property type="match status" value="1"/>
</dbReference>
<dbReference type="SMR" id="R4GE22"/>
<feature type="region of interest" description="Disordered" evidence="3">
    <location>
        <begin position="850"/>
        <end position="885"/>
    </location>
</feature>
<dbReference type="InterPro" id="IPR008942">
    <property type="entry name" value="ENTH_VHS"/>
</dbReference>
<dbReference type="GO" id="GO:0005634">
    <property type="term" value="C:nucleus"/>
    <property type="evidence" value="ECO:0000318"/>
    <property type="project" value="GO_Central"/>
</dbReference>
<reference evidence="8" key="4">
    <citation type="journal article" date="2015" name="Nat. Commun.">
        <title>RFX transcription factors are essential for hearing in mice.</title>
        <authorList>
            <person name="Elkon R."/>
            <person name="Milon B."/>
            <person name="Morrison L."/>
            <person name="Shah M."/>
            <person name="Vijayakumar S."/>
            <person name="Racherla M."/>
            <person name="Leitch C.C."/>
            <person name="Silipino L."/>
            <person name="Hadi S."/>
            <person name="Weiss-Gayet M."/>
            <person name="Barras E."/>
            <person name="Schmid C.D."/>
            <person name="Ait-Lounis A."/>
            <person name="Barnes A."/>
            <person name="Song Y."/>
            <person name="Eisenman D.J."/>
            <person name="Eliyahu E."/>
            <person name="Frolenkov G.I."/>
            <person name="Strome S.E."/>
            <person name="Durand B."/>
            <person name="Zaghloul N.A."/>
            <person name="Jones S.M."/>
            <person name="Reith W."/>
            <person name="Hertzano R."/>
        </authorList>
    </citation>
    <scope>NUCLEOTIDE SEQUENCE</scope>
    <source>
        <strain evidence="8">Tuebingen</strain>
    </source>
</reference>
<evidence type="ECO:0000313" key="9">
    <source>
        <dbReference type="ZFIN" id="ZDB-GENE-050506-42"/>
    </source>
</evidence>
<reference evidence="8" key="1">
    <citation type="journal article" date="2011" name="Genes Dev.">
        <title>A versatile gene trap to visualize and interrogate the function of the vertebrate proteome.</title>
        <authorList>
            <person name="Trinh le A."/>
            <person name="Hochgreb T."/>
            <person name="Graham M."/>
            <person name="Wu D."/>
            <person name="Ruf-Zamojski F."/>
            <person name="Jayasena C.S."/>
            <person name="Saxena A."/>
            <person name="Hawk R."/>
            <person name="Gonzalez-Serricchio A."/>
            <person name="Dixson A."/>
            <person name="Chow E."/>
            <person name="Gonzales C."/>
            <person name="Leung H.Y."/>
            <person name="Solomon I."/>
            <person name="Bronner-Fraser M."/>
            <person name="Megason S.G."/>
            <person name="Fraser S.E."/>
        </authorList>
    </citation>
    <scope>NUCLEOTIDE SEQUENCE</scope>
    <source>
        <strain evidence="8">Tuebingen</strain>
    </source>
</reference>
<dbReference type="ZFIN" id="ZDB-GENE-050506-42">
    <property type="gene designation" value="scaf4b"/>
</dbReference>
<dbReference type="ExpressionAtlas" id="R4GE22">
    <property type="expression patterns" value="baseline"/>
</dbReference>
<name>R4GE22_DANRE</name>
<dbReference type="Bgee" id="ENSDARG00000018854">
    <property type="expression patterns" value="Expressed in retina and 20 other cell types or tissues"/>
</dbReference>
<dbReference type="Pfam" id="PF00076">
    <property type="entry name" value="RRM_1"/>
    <property type="match status" value="1"/>
</dbReference>
<sequence>MDMEAVNAFNGEMSSMMDMTPPISRAKMMSVTKAGIKAIRLYKHVVQIVEKFIKRCKPDLKVPGLYVVDSIIRQSRHQFGADKDLFGPRFLKNFTVTFQNLFECPEDDKGKILRVLNLWQKNEVFGLEIIQPLVDMATAPVLPVLENGTTVTASPAIPVEVPVPVLVPVPAPGPAPVPVPVPILEPAPALAPAVVTAAPPPTLQTPVPLAAVAQLLQGTGGVELQQLLQTLQQAGGAGPPQPKAPPTEKKPSLAKSLLDRFDYDDEPEPVEEKPEPAPAAPITINLPTELQQALQAHLLSQIVNQTQMQAQMPPQVQMVPQVQIPPQAQMPPQIQMPPQAQMPPQIQMPPQVQMQPQMQVPFQGEMASQEFPAMVQTQQIPENTQVYEESMETSSTTNQPQAVAETERSAHDGREKRRSRRTRSRSPHRQSSSSSRSRRSRSGSRSRRERSRYHRTRSRSRERRGRSPRPRSEERRDRDKEREREKERRQKAEPSVKKETLSVCTTTLWIGQLDKKTQRQDITSLMEEFGQIESINMIPPRGCAYVAMVHRQDAQTALNKLSKTSVKVNQKTIKIAWAMNKGIKSEYKKFWDVERGITFIPWGKVKPNDIQSLQEGGLFDPETLKPEWKAALAKKSVPASEGPEGNQEDGAALPMVSQSTPVQPVPVPVMNVVSGPPPIMSLPPPGLITGASPPPFLPPPVFSPTQMPPVFRPIIPPVIPSAMRPVIPPVIPPAIPVASVNPAVPPASVPETAVEEASEEPLKSPITHVDSMGPQALSPPPGMGAGLMRPRLGPPHTPVRLRPPFMPAFPNMPRPVHPPPSVAPQMMPPRVSNPTFSDAPPVRFRMLRMRPPGQEFPPQRFPRAPRPEEPHWREQGAERAPLRFRSEPPFLRFRGAPRIRSPFGN</sequence>